<keyword evidence="2" id="KW-1185">Reference proteome</keyword>
<proteinExistence type="predicted"/>
<gene>
    <name evidence="1" type="ORF">EIN_386230</name>
</gene>
<name>A0A0A1UFW1_ENTIV</name>
<dbReference type="GeneID" id="14890976"/>
<organism evidence="1 2">
    <name type="scientific">Entamoeba invadens IP1</name>
    <dbReference type="NCBI Taxonomy" id="370355"/>
    <lineage>
        <taxon>Eukaryota</taxon>
        <taxon>Amoebozoa</taxon>
        <taxon>Evosea</taxon>
        <taxon>Archamoebae</taxon>
        <taxon>Mastigamoebida</taxon>
        <taxon>Entamoebidae</taxon>
        <taxon>Entamoeba</taxon>
    </lineage>
</organism>
<dbReference type="VEuPathDB" id="AmoebaDB:EIN_386230"/>
<reference evidence="1 2" key="1">
    <citation type="submission" date="2012-10" db="EMBL/GenBank/DDBJ databases">
        <authorList>
            <person name="Zafar N."/>
            <person name="Inman J."/>
            <person name="Hall N."/>
            <person name="Lorenzi H."/>
            <person name="Caler E."/>
        </authorList>
    </citation>
    <scope>NUCLEOTIDE SEQUENCE [LARGE SCALE GENOMIC DNA]</scope>
    <source>
        <strain evidence="1 2">IP1</strain>
    </source>
</reference>
<dbReference type="EMBL" id="KB206398">
    <property type="protein sequence ID" value="ELP91979.1"/>
    <property type="molecule type" value="Genomic_DNA"/>
</dbReference>
<evidence type="ECO:0000313" key="1">
    <source>
        <dbReference type="EMBL" id="ELP91979.1"/>
    </source>
</evidence>
<dbReference type="Proteomes" id="UP000014680">
    <property type="component" value="Unassembled WGS sequence"/>
</dbReference>
<sequence length="14" mass="1609">MVNYKKESQAKIGL</sequence>
<evidence type="ECO:0000313" key="2">
    <source>
        <dbReference type="Proteomes" id="UP000014680"/>
    </source>
</evidence>
<accession>A0A0A1UFW1</accession>
<feature type="non-terminal residue" evidence="1">
    <location>
        <position position="14"/>
    </location>
</feature>
<protein>
    <submittedName>
        <fullName evidence="1">Uncharacterized protein</fullName>
    </submittedName>
</protein>
<dbReference type="KEGG" id="eiv:EIN_386230"/>
<feature type="non-terminal residue" evidence="1">
    <location>
        <position position="1"/>
    </location>
</feature>
<dbReference type="RefSeq" id="XP_004258750.1">
    <property type="nucleotide sequence ID" value="XM_004258702.1"/>
</dbReference>